<comment type="caution">
    <text evidence="4">The sequence shown here is derived from an EMBL/GenBank/DDBJ whole genome shotgun (WGS) entry which is preliminary data.</text>
</comment>
<proteinExistence type="inferred from homology"/>
<accession>A0AAD8X175</accession>
<dbReference type="GO" id="GO:0005615">
    <property type="term" value="C:extracellular space"/>
    <property type="evidence" value="ECO:0007669"/>
    <property type="project" value="InterPro"/>
</dbReference>
<name>A0AAD8X175_LOLMU</name>
<dbReference type="AlphaFoldDB" id="A0AAD8X175"/>
<evidence type="ECO:0000256" key="1">
    <source>
        <dbReference type="ARBA" id="ARBA00009500"/>
    </source>
</evidence>
<gene>
    <name evidence="4" type="ORF">QYE76_046591</name>
</gene>
<dbReference type="PANTHER" id="PTHR11461:SF316">
    <property type="entry name" value="SERPIN DOMAIN-CONTAINING PROTEIN"/>
    <property type="match status" value="1"/>
</dbReference>
<dbReference type="InterPro" id="IPR042178">
    <property type="entry name" value="Serpin_sf_1"/>
</dbReference>
<sequence>MQDKMQSANGMQAFALGLNKRLADDAGRSGNLVYSPLSVYAALSLVAAGARERTLNELLGVLGAPSRDVLAEHVRGLVGHVLADQSHAGGPRISFACGVWHDMTMPLRPAYRDAAVQSYKAVTRAVNFRQKPEEAGKQINAWVAASTNNLIPSIFSPGALSPLTDLVLANAIYFKGRWDKPFYKKLTKEDKFHRLDGTNVDVPFMRDFGRQLLACHDGFKVLQLRYERGRPLPAQPAPSSMCVFLPDARDGLWRLADKIDCDPDFVRKHLPRNDVLVGDFRLPKFKLSFGRDMSGVLQELGLKEAFDEGKADLTGMAEDGAGGGRRLALQKVMHKAFIEVNEEGTEAAALTGSLVGCSMYSPPPPPPVDFVADHPFAFFVIEEVSGAILFAGHVVDPSIN</sequence>
<dbReference type="InterPro" id="IPR000215">
    <property type="entry name" value="Serpin_fam"/>
</dbReference>
<dbReference type="Proteomes" id="UP001231189">
    <property type="component" value="Unassembled WGS sequence"/>
</dbReference>
<keyword evidence="5" id="KW-1185">Reference proteome</keyword>
<dbReference type="Gene3D" id="3.30.497.10">
    <property type="entry name" value="Antithrombin, subunit I, domain 2"/>
    <property type="match status" value="1"/>
</dbReference>
<dbReference type="PANTHER" id="PTHR11461">
    <property type="entry name" value="SERINE PROTEASE INHIBITOR, SERPIN"/>
    <property type="match status" value="1"/>
</dbReference>
<dbReference type="SUPFAM" id="SSF56574">
    <property type="entry name" value="Serpins"/>
    <property type="match status" value="1"/>
</dbReference>
<dbReference type="EMBL" id="JAUUTY010000002">
    <property type="protein sequence ID" value="KAK1685743.1"/>
    <property type="molecule type" value="Genomic_DNA"/>
</dbReference>
<dbReference type="InterPro" id="IPR042185">
    <property type="entry name" value="Serpin_sf_2"/>
</dbReference>
<dbReference type="Gene3D" id="2.30.39.10">
    <property type="entry name" value="Alpha-1-antitrypsin, domain 1"/>
    <property type="match status" value="1"/>
</dbReference>
<feature type="domain" description="Serpin" evidence="3">
    <location>
        <begin position="16"/>
        <end position="397"/>
    </location>
</feature>
<dbReference type="InterPro" id="IPR036186">
    <property type="entry name" value="Serpin_sf"/>
</dbReference>
<evidence type="ECO:0000259" key="3">
    <source>
        <dbReference type="SMART" id="SM00093"/>
    </source>
</evidence>
<dbReference type="Pfam" id="PF00079">
    <property type="entry name" value="Serpin"/>
    <property type="match status" value="1"/>
</dbReference>
<dbReference type="CDD" id="cd02043">
    <property type="entry name" value="serpinP_plants"/>
    <property type="match status" value="1"/>
</dbReference>
<dbReference type="SMART" id="SM00093">
    <property type="entry name" value="SERPIN"/>
    <property type="match status" value="1"/>
</dbReference>
<reference evidence="4" key="1">
    <citation type="submission" date="2023-07" db="EMBL/GenBank/DDBJ databases">
        <title>A chromosome-level genome assembly of Lolium multiflorum.</title>
        <authorList>
            <person name="Chen Y."/>
            <person name="Copetti D."/>
            <person name="Kolliker R."/>
            <person name="Studer B."/>
        </authorList>
    </citation>
    <scope>NUCLEOTIDE SEQUENCE</scope>
    <source>
        <strain evidence="4">02402/16</strain>
        <tissue evidence="4">Leaf</tissue>
    </source>
</reference>
<comment type="similarity">
    <text evidence="1 2">Belongs to the serpin family.</text>
</comment>
<protein>
    <recommendedName>
        <fullName evidence="3">Serpin domain-containing protein</fullName>
    </recommendedName>
</protein>
<organism evidence="4 5">
    <name type="scientific">Lolium multiflorum</name>
    <name type="common">Italian ryegrass</name>
    <name type="synonym">Lolium perenne subsp. multiflorum</name>
    <dbReference type="NCBI Taxonomy" id="4521"/>
    <lineage>
        <taxon>Eukaryota</taxon>
        <taxon>Viridiplantae</taxon>
        <taxon>Streptophyta</taxon>
        <taxon>Embryophyta</taxon>
        <taxon>Tracheophyta</taxon>
        <taxon>Spermatophyta</taxon>
        <taxon>Magnoliopsida</taxon>
        <taxon>Liliopsida</taxon>
        <taxon>Poales</taxon>
        <taxon>Poaceae</taxon>
        <taxon>BOP clade</taxon>
        <taxon>Pooideae</taxon>
        <taxon>Poodae</taxon>
        <taxon>Poeae</taxon>
        <taxon>Poeae Chloroplast Group 2 (Poeae type)</taxon>
        <taxon>Loliodinae</taxon>
        <taxon>Loliinae</taxon>
        <taxon>Lolium</taxon>
    </lineage>
</organism>
<dbReference type="GO" id="GO:0004867">
    <property type="term" value="F:serine-type endopeptidase inhibitor activity"/>
    <property type="evidence" value="ECO:0007669"/>
    <property type="project" value="InterPro"/>
</dbReference>
<evidence type="ECO:0000256" key="2">
    <source>
        <dbReference type="RuleBase" id="RU000411"/>
    </source>
</evidence>
<dbReference type="InterPro" id="IPR023796">
    <property type="entry name" value="Serpin_dom"/>
</dbReference>
<evidence type="ECO:0000313" key="4">
    <source>
        <dbReference type="EMBL" id="KAK1685743.1"/>
    </source>
</evidence>
<evidence type="ECO:0000313" key="5">
    <source>
        <dbReference type="Proteomes" id="UP001231189"/>
    </source>
</evidence>